<protein>
    <submittedName>
        <fullName evidence="1">Uncharacterized protein</fullName>
    </submittedName>
</protein>
<comment type="caution">
    <text evidence="1">The sequence shown here is derived from an EMBL/GenBank/DDBJ whole genome shotgun (WGS) entry which is preliminary data.</text>
</comment>
<dbReference type="EMBL" id="VSSQ01117205">
    <property type="protein sequence ID" value="MPN51762.1"/>
    <property type="molecule type" value="Genomic_DNA"/>
</dbReference>
<accession>A0A645ILP6</accession>
<proteinExistence type="predicted"/>
<gene>
    <name evidence="1" type="ORF">SDC9_199411</name>
</gene>
<dbReference type="AlphaFoldDB" id="A0A645ILP6"/>
<sequence>MRHHLIYSRLGRYSAGGGLAVTGYHDRSDAHGFKGCDSLSARLPYPVRDSYDPVEGAPGRDIHHGLALPR</sequence>
<evidence type="ECO:0000313" key="1">
    <source>
        <dbReference type="EMBL" id="MPN51762.1"/>
    </source>
</evidence>
<organism evidence="1">
    <name type="scientific">bioreactor metagenome</name>
    <dbReference type="NCBI Taxonomy" id="1076179"/>
    <lineage>
        <taxon>unclassified sequences</taxon>
        <taxon>metagenomes</taxon>
        <taxon>ecological metagenomes</taxon>
    </lineage>
</organism>
<name>A0A645ILP6_9ZZZZ</name>
<reference evidence="1" key="1">
    <citation type="submission" date="2019-08" db="EMBL/GenBank/DDBJ databases">
        <authorList>
            <person name="Kucharzyk K."/>
            <person name="Murdoch R.W."/>
            <person name="Higgins S."/>
            <person name="Loffler F."/>
        </authorList>
    </citation>
    <scope>NUCLEOTIDE SEQUENCE</scope>
</reference>